<organism evidence="2 3">
    <name type="scientific">Myceligenerans indicum</name>
    <dbReference type="NCBI Taxonomy" id="2593663"/>
    <lineage>
        <taxon>Bacteria</taxon>
        <taxon>Bacillati</taxon>
        <taxon>Actinomycetota</taxon>
        <taxon>Actinomycetes</taxon>
        <taxon>Micrococcales</taxon>
        <taxon>Promicromonosporaceae</taxon>
        <taxon>Myceligenerans</taxon>
    </lineage>
</organism>
<dbReference type="InterPro" id="IPR036188">
    <property type="entry name" value="FAD/NAD-bd_sf"/>
</dbReference>
<evidence type="ECO:0000259" key="1">
    <source>
        <dbReference type="Pfam" id="PF01593"/>
    </source>
</evidence>
<dbReference type="RefSeq" id="WP_201848563.1">
    <property type="nucleotide sequence ID" value="NZ_JABBYC010000028.1"/>
</dbReference>
<dbReference type="EMBL" id="JABBYC010000028">
    <property type="protein sequence ID" value="MBL0887457.1"/>
    <property type="molecule type" value="Genomic_DNA"/>
</dbReference>
<dbReference type="InterPro" id="IPR002937">
    <property type="entry name" value="Amino_oxidase"/>
</dbReference>
<keyword evidence="3" id="KW-1185">Reference proteome</keyword>
<dbReference type="PANTHER" id="PTHR42923:SF17">
    <property type="entry name" value="AMINE OXIDASE DOMAIN-CONTAINING PROTEIN"/>
    <property type="match status" value="1"/>
</dbReference>
<dbReference type="Proteomes" id="UP000675409">
    <property type="component" value="Unassembled WGS sequence"/>
</dbReference>
<dbReference type="InterPro" id="IPR050464">
    <property type="entry name" value="Zeta_carotene_desat/Oxidored"/>
</dbReference>
<proteinExistence type="predicted"/>
<accession>A0ABS1LMJ4</accession>
<comment type="caution">
    <text evidence="2">The sequence shown here is derived from an EMBL/GenBank/DDBJ whole genome shotgun (WGS) entry which is preliminary data.</text>
</comment>
<dbReference type="SUPFAM" id="SSF51905">
    <property type="entry name" value="FAD/NAD(P)-binding domain"/>
    <property type="match status" value="1"/>
</dbReference>
<protein>
    <submittedName>
        <fullName evidence="2">NAD(P)-binding protein</fullName>
    </submittedName>
</protein>
<dbReference type="Pfam" id="PF01593">
    <property type="entry name" value="Amino_oxidase"/>
    <property type="match status" value="1"/>
</dbReference>
<evidence type="ECO:0000313" key="3">
    <source>
        <dbReference type="Proteomes" id="UP000675409"/>
    </source>
</evidence>
<feature type="domain" description="Amine oxidase" evidence="1">
    <location>
        <begin position="16"/>
        <end position="282"/>
    </location>
</feature>
<sequence>MPDTSPRIAVIGAGAAGIAAAYTARDRADVVLFEAGGDPGGHAASYTVEPGIGADTGFVVFNKPNYPRLSAFFDELGVETVPHSGRFTFFDRARDLVYGSPELEGDEPPADPMLAEIFAESARLATEGRRDFIRGKADVPLRTYLDDHGYSRTFQAEYITLLGTAVWSAPPDLIWEMPASTVIAYFLAHGGSGLGGRGVAWQTVRGGSRRYVDAAITASGAELRLKTTVASVAHDADGVLVTCADSGPERFDGVVVATHGDTARELLRTPSEGQRRVLEDLRYSEARIVLHTDTDVLPADRERWSSWNYGSAPGQDGPQPYVAWYLNVLQGFESDTDYVVTMNYPGQIAADRVIADVRYRHPIIDLGLRRLQPEIYRLANTSQVTLAGSYFHSADLGWDVIGSHEAAHASGVRAMRHLLGDPPSGS</sequence>
<dbReference type="PANTHER" id="PTHR42923">
    <property type="entry name" value="PROTOPORPHYRINOGEN OXIDASE"/>
    <property type="match status" value="1"/>
</dbReference>
<dbReference type="Gene3D" id="3.50.50.60">
    <property type="entry name" value="FAD/NAD(P)-binding domain"/>
    <property type="match status" value="1"/>
</dbReference>
<gene>
    <name evidence="2" type="ORF">HGK34_14410</name>
</gene>
<name>A0ABS1LMJ4_9MICO</name>
<reference evidence="2 3" key="1">
    <citation type="journal article" date="2021" name="Arch. Microbiol.">
        <title>Myceligenerans indicum sp. nov., an actinobacterium isolated from mangrove sediment of Sundarbans, India.</title>
        <authorList>
            <person name="Asha K."/>
            <person name="Bhadury P."/>
        </authorList>
    </citation>
    <scope>NUCLEOTIDE SEQUENCE [LARGE SCALE GENOMIC DNA]</scope>
    <source>
        <strain evidence="2 3">I2</strain>
    </source>
</reference>
<evidence type="ECO:0000313" key="2">
    <source>
        <dbReference type="EMBL" id="MBL0887457.1"/>
    </source>
</evidence>